<dbReference type="PANTHER" id="PTHR11040:SF44">
    <property type="entry name" value="PROTEIN ZNTC-RELATED"/>
    <property type="match status" value="1"/>
</dbReference>
<dbReference type="Proteomes" id="UP000193804">
    <property type="component" value="Unassembled WGS sequence"/>
</dbReference>
<feature type="transmembrane region" description="Helical" evidence="5">
    <location>
        <begin position="197"/>
        <end position="217"/>
    </location>
</feature>
<evidence type="ECO:0000256" key="2">
    <source>
        <dbReference type="ARBA" id="ARBA00022692"/>
    </source>
</evidence>
<evidence type="ECO:0000256" key="5">
    <source>
        <dbReference type="SAM" id="Phobius"/>
    </source>
</evidence>
<feature type="transmembrane region" description="Helical" evidence="5">
    <location>
        <begin position="166"/>
        <end position="185"/>
    </location>
</feature>
<evidence type="ECO:0000313" key="7">
    <source>
        <dbReference type="Proteomes" id="UP000193804"/>
    </source>
</evidence>
<dbReference type="OrthoDB" id="654481at2"/>
<dbReference type="AlphaFoldDB" id="A0A1X7LHB6"/>
<dbReference type="RefSeq" id="WP_085519184.1">
    <property type="nucleotide sequence ID" value="NZ_FXAW01000014.1"/>
</dbReference>
<keyword evidence="7" id="KW-1185">Reference proteome</keyword>
<keyword evidence="3 5" id="KW-1133">Transmembrane helix</keyword>
<feature type="transmembrane region" description="Helical" evidence="5">
    <location>
        <begin position="229"/>
        <end position="246"/>
    </location>
</feature>
<gene>
    <name evidence="6" type="ORF">SAMN05661096_04075</name>
</gene>
<feature type="transmembrane region" description="Helical" evidence="5">
    <location>
        <begin position="29"/>
        <end position="51"/>
    </location>
</feature>
<comment type="subcellular location">
    <subcellularLocation>
        <location evidence="1">Membrane</location>
        <topology evidence="1">Multi-pass membrane protein</topology>
    </subcellularLocation>
</comment>
<sequence length="247" mass="27431">MISNSVILFLLTFGAGYLVFFIPKVNNSFFKLALVFAGAYLFSVTVIHILPEIFSQGENVAHISLYVLAGFFIQVVLEYFSEGVEHGHLHNIEDHHHHGQNKWLGLLIALSIHAFLEGTLLAHPDTIHSHDNTNSVFFGILMHKMPAAFALMSVMICHLHTKWKTVLILVIFSLASPAGLGLSHLLHDAEIFSDNVFLILFAVVSGNFLHISTTIFFESSPDHSFNFKKLFISLLGAAVAVLAEFSF</sequence>
<keyword evidence="2 5" id="KW-0812">Transmembrane</keyword>
<organism evidence="6 7">
    <name type="scientific">Marivirga sericea</name>
    <dbReference type="NCBI Taxonomy" id="1028"/>
    <lineage>
        <taxon>Bacteria</taxon>
        <taxon>Pseudomonadati</taxon>
        <taxon>Bacteroidota</taxon>
        <taxon>Cytophagia</taxon>
        <taxon>Cytophagales</taxon>
        <taxon>Marivirgaceae</taxon>
        <taxon>Marivirga</taxon>
    </lineage>
</organism>
<evidence type="ECO:0000256" key="4">
    <source>
        <dbReference type="ARBA" id="ARBA00023136"/>
    </source>
</evidence>
<dbReference type="InterPro" id="IPR003689">
    <property type="entry name" value="ZIP"/>
</dbReference>
<evidence type="ECO:0000256" key="3">
    <source>
        <dbReference type="ARBA" id="ARBA00022989"/>
    </source>
</evidence>
<accession>A0A1X7LHB6</accession>
<feature type="transmembrane region" description="Helical" evidence="5">
    <location>
        <begin position="135"/>
        <end position="159"/>
    </location>
</feature>
<dbReference type="GO" id="GO:0005385">
    <property type="term" value="F:zinc ion transmembrane transporter activity"/>
    <property type="evidence" value="ECO:0007669"/>
    <property type="project" value="TreeGrafter"/>
</dbReference>
<name>A0A1X7LHB6_9BACT</name>
<dbReference type="STRING" id="1028.SAMN05661096_04075"/>
<feature type="transmembrane region" description="Helical" evidence="5">
    <location>
        <begin position="103"/>
        <end position="123"/>
    </location>
</feature>
<dbReference type="GO" id="GO:0016020">
    <property type="term" value="C:membrane"/>
    <property type="evidence" value="ECO:0007669"/>
    <property type="project" value="UniProtKB-SubCell"/>
</dbReference>
<feature type="transmembrane region" description="Helical" evidence="5">
    <location>
        <begin position="6"/>
        <end position="22"/>
    </location>
</feature>
<keyword evidence="4 5" id="KW-0472">Membrane</keyword>
<evidence type="ECO:0000313" key="6">
    <source>
        <dbReference type="EMBL" id="SMG53258.1"/>
    </source>
</evidence>
<dbReference type="Pfam" id="PF02535">
    <property type="entry name" value="Zip"/>
    <property type="match status" value="1"/>
</dbReference>
<protein>
    <submittedName>
        <fullName evidence="6">Zinc transporter ZupT</fullName>
    </submittedName>
</protein>
<proteinExistence type="predicted"/>
<dbReference type="EMBL" id="FXAW01000014">
    <property type="protein sequence ID" value="SMG53258.1"/>
    <property type="molecule type" value="Genomic_DNA"/>
</dbReference>
<reference evidence="7" key="1">
    <citation type="submission" date="2017-04" db="EMBL/GenBank/DDBJ databases">
        <authorList>
            <person name="Varghese N."/>
            <person name="Submissions S."/>
        </authorList>
    </citation>
    <scope>NUCLEOTIDE SEQUENCE [LARGE SCALE GENOMIC DNA]</scope>
    <source>
        <strain evidence="7">DSM 4125</strain>
    </source>
</reference>
<dbReference type="PANTHER" id="PTHR11040">
    <property type="entry name" value="ZINC/IRON TRANSPORTER"/>
    <property type="match status" value="1"/>
</dbReference>
<feature type="transmembrane region" description="Helical" evidence="5">
    <location>
        <begin position="63"/>
        <end position="82"/>
    </location>
</feature>
<evidence type="ECO:0000256" key="1">
    <source>
        <dbReference type="ARBA" id="ARBA00004141"/>
    </source>
</evidence>